<dbReference type="EC" id="5.6.2.1" evidence="10"/>
<evidence type="ECO:0000256" key="6">
    <source>
        <dbReference type="ARBA" id="ARBA00022842"/>
    </source>
</evidence>
<feature type="site" description="Interaction with DNA" evidence="10">
    <location>
        <position position="142"/>
    </location>
</feature>
<organism evidence="13 14">
    <name type="scientific">Brotaphodocola catenula</name>
    <dbReference type="NCBI Taxonomy" id="2885361"/>
    <lineage>
        <taxon>Bacteria</taxon>
        <taxon>Bacillati</taxon>
        <taxon>Bacillota</taxon>
        <taxon>Clostridia</taxon>
        <taxon>Lachnospirales</taxon>
        <taxon>Lachnospiraceae</taxon>
        <taxon>Brotaphodocola</taxon>
    </lineage>
</organism>
<feature type="site" description="Interaction with DNA" evidence="10">
    <location>
        <position position="158"/>
    </location>
</feature>
<proteinExistence type="inferred from homology"/>
<dbReference type="InterPro" id="IPR003602">
    <property type="entry name" value="Topo_IA_DNA-bd_dom"/>
</dbReference>
<feature type="site" description="Interaction with DNA" evidence="10">
    <location>
        <position position="151"/>
    </location>
</feature>
<dbReference type="GO" id="GO:0003677">
    <property type="term" value="F:DNA binding"/>
    <property type="evidence" value="ECO:0007669"/>
    <property type="project" value="UniProtKB-KW"/>
</dbReference>
<dbReference type="PROSITE" id="PS50880">
    <property type="entry name" value="TOPRIM"/>
    <property type="match status" value="1"/>
</dbReference>
<evidence type="ECO:0000256" key="4">
    <source>
        <dbReference type="ARBA" id="ARBA00022771"/>
    </source>
</evidence>
<dbReference type="Gene3D" id="3.40.50.140">
    <property type="match status" value="1"/>
</dbReference>
<feature type="region of interest" description="Interaction with DNA" evidence="10">
    <location>
        <begin position="166"/>
        <end position="171"/>
    </location>
</feature>
<protein>
    <recommendedName>
        <fullName evidence="10">DNA topoisomerase 1</fullName>
        <ecNumber evidence="10">5.6.2.1</ecNumber>
    </recommendedName>
    <alternativeName>
        <fullName evidence="10">DNA topoisomerase I</fullName>
    </alternativeName>
</protein>
<dbReference type="InterPro" id="IPR006171">
    <property type="entry name" value="TOPRIM_dom"/>
</dbReference>
<keyword evidence="9 10" id="KW-0413">Isomerase</keyword>
<dbReference type="InterPro" id="IPR034149">
    <property type="entry name" value="TOPRIM_TopoI"/>
</dbReference>
<dbReference type="SUPFAM" id="SSF57783">
    <property type="entry name" value="Zinc beta-ribbon"/>
    <property type="match status" value="1"/>
</dbReference>
<evidence type="ECO:0000313" key="13">
    <source>
        <dbReference type="EMBL" id="MCC2165415.1"/>
    </source>
</evidence>
<evidence type="ECO:0000256" key="3">
    <source>
        <dbReference type="ARBA" id="ARBA00022723"/>
    </source>
</evidence>
<dbReference type="InterPro" id="IPR013498">
    <property type="entry name" value="Topo_IA_Znf"/>
</dbReference>
<dbReference type="GO" id="GO:0008270">
    <property type="term" value="F:zinc ion binding"/>
    <property type="evidence" value="ECO:0007669"/>
    <property type="project" value="UniProtKB-KW"/>
</dbReference>
<dbReference type="AlphaFoldDB" id="A0AAE3ARN1"/>
<dbReference type="PROSITE" id="PS00396">
    <property type="entry name" value="TOPO_IA_1"/>
    <property type="match status" value="1"/>
</dbReference>
<gene>
    <name evidence="10 13" type="primary">topA</name>
    <name evidence="13" type="ORF">LKD32_11140</name>
</gene>
<keyword evidence="8 10" id="KW-0238">DNA-binding</keyword>
<evidence type="ECO:0000256" key="10">
    <source>
        <dbReference type="HAMAP-Rule" id="MF_00952"/>
    </source>
</evidence>
<dbReference type="PROSITE" id="PS52039">
    <property type="entry name" value="TOPO_IA_2"/>
    <property type="match status" value="1"/>
</dbReference>
<dbReference type="InterPro" id="IPR013824">
    <property type="entry name" value="Topo_IA_cen_sub1"/>
</dbReference>
<feature type="domain" description="Toprim" evidence="11">
    <location>
        <begin position="3"/>
        <end position="116"/>
    </location>
</feature>
<feature type="site" description="Interaction with DNA" evidence="10">
    <location>
        <position position="146"/>
    </location>
</feature>
<sequence>MANSLVIVESPAKVKTIKKFLGSNYVVDASNGHVRDLPKSTLGIDVEHDYEPKYITIRGKGDILAKLRKEVKKADKIYLATDPDREGEAISWHLTKALKLDEAKDKKVYRISFNEITKNAVKTSLKNPRAIDMGLVDAQQTRRILDRMVGYTISPLLWAKVKRGLSAGRVQSVALRMICDREDEISAFIPEEYWNLEAKLQQGGSKKIMTAKFHGTKQEKLAIHSREEAERIVADLQGKSFIVEDIRKGERTKKPPIPFTTSTLQQEASKVLNFSTQKTMRLAQQLYEGVDVQGRGTIGLITYLRTDSTRIADEADAMAREYINSNYGEKYVLQNEQARKSSAKIQDAHEAIRPTDITLTPAMAKESLSRDQFRLYQLIWRRFTASRMQSAIYETTSVKIGAGDYLFTMSASRLSFDGFMTVYVQEDDTEASNTLSGKLEKGDVLTLSALEPSQHFTQPPAHYTEASLVKAMEEQGIGRPSTYAPTITTILARRYVTKENKNLYVTELGEAVNGIMKKCFPSIVDLQFTANMELLLDKVADNTVKWKTIVENFYPDLDEAVKTAEKTLESVKIADEVTDVICDVCGRNMVIKYGPHGKFLACPGFPDCRNTKPYLEKIGVKCPKCGGEVVVKKTKKGRRYYGCENNPECDFMSWQKPSDKKCPECGSYMVEKGNNLLCSNEQCGYRMTVEKKREEETHEEK</sequence>
<dbReference type="InterPro" id="IPR028612">
    <property type="entry name" value="Topoisom_1_IA"/>
</dbReference>
<keyword evidence="14" id="KW-1185">Reference proteome</keyword>
<dbReference type="CDD" id="cd03363">
    <property type="entry name" value="TOPRIM_TopoIA_TopoI"/>
    <property type="match status" value="1"/>
</dbReference>
<dbReference type="Proteomes" id="UP001198962">
    <property type="component" value="Unassembled WGS sequence"/>
</dbReference>
<evidence type="ECO:0000256" key="5">
    <source>
        <dbReference type="ARBA" id="ARBA00022833"/>
    </source>
</evidence>
<evidence type="ECO:0000259" key="12">
    <source>
        <dbReference type="PROSITE" id="PS52039"/>
    </source>
</evidence>
<evidence type="ECO:0000256" key="1">
    <source>
        <dbReference type="ARBA" id="ARBA00000213"/>
    </source>
</evidence>
<dbReference type="EMBL" id="JAJEPU010000035">
    <property type="protein sequence ID" value="MCC2165415.1"/>
    <property type="molecule type" value="Genomic_DNA"/>
</dbReference>
<feature type="active site" description="O-(5'-phospho-DNA)-tyrosine intermediate" evidence="10">
    <location>
        <position position="303"/>
    </location>
</feature>
<name>A0AAE3ARN1_9FIRM</name>
<dbReference type="Pfam" id="PF01751">
    <property type="entry name" value="Toprim"/>
    <property type="match status" value="1"/>
</dbReference>
<keyword evidence="5" id="KW-0862">Zinc</keyword>
<dbReference type="SMART" id="SM00437">
    <property type="entry name" value="TOP1Ac"/>
    <property type="match status" value="1"/>
</dbReference>
<evidence type="ECO:0000313" key="14">
    <source>
        <dbReference type="Proteomes" id="UP001198962"/>
    </source>
</evidence>
<dbReference type="SMART" id="SM00493">
    <property type="entry name" value="TOPRIM"/>
    <property type="match status" value="1"/>
</dbReference>
<dbReference type="NCBIfam" id="TIGR01051">
    <property type="entry name" value="topA_bact"/>
    <property type="match status" value="1"/>
</dbReference>
<dbReference type="PANTHER" id="PTHR42785">
    <property type="entry name" value="DNA TOPOISOMERASE, TYPE IA, CORE"/>
    <property type="match status" value="1"/>
</dbReference>
<dbReference type="GO" id="GO:0006265">
    <property type="term" value="P:DNA topological change"/>
    <property type="evidence" value="ECO:0007669"/>
    <property type="project" value="UniProtKB-UniRule"/>
</dbReference>
<dbReference type="InterPro" id="IPR000380">
    <property type="entry name" value="Topo_IA"/>
</dbReference>
<dbReference type="InterPro" id="IPR023406">
    <property type="entry name" value="Topo_IA_AS"/>
</dbReference>
<dbReference type="SUPFAM" id="SSF56712">
    <property type="entry name" value="Prokaryotic type I DNA topoisomerase"/>
    <property type="match status" value="1"/>
</dbReference>
<dbReference type="InterPro" id="IPR013825">
    <property type="entry name" value="Topo_IA_cen_sub2"/>
</dbReference>
<feature type="domain" description="Topo IA-type catalytic" evidence="12">
    <location>
        <begin position="132"/>
        <end position="561"/>
    </location>
</feature>
<evidence type="ECO:0000256" key="8">
    <source>
        <dbReference type="ARBA" id="ARBA00023125"/>
    </source>
</evidence>
<dbReference type="GO" id="GO:0003917">
    <property type="term" value="F:DNA topoisomerase type I (single strand cut, ATP-independent) activity"/>
    <property type="evidence" value="ECO:0007669"/>
    <property type="project" value="UniProtKB-UniRule"/>
</dbReference>
<feature type="site" description="Interaction with DNA" evidence="10">
    <location>
        <position position="143"/>
    </location>
</feature>
<accession>A0AAE3ARN1</accession>
<evidence type="ECO:0000256" key="7">
    <source>
        <dbReference type="ARBA" id="ARBA00023029"/>
    </source>
</evidence>
<dbReference type="RefSeq" id="WP_308451728.1">
    <property type="nucleotide sequence ID" value="NZ_JAJEPU010000035.1"/>
</dbReference>
<comment type="similarity">
    <text evidence="2 10">Belongs to the type IA topoisomerase family.</text>
</comment>
<dbReference type="Gene3D" id="1.10.290.10">
    <property type="entry name" value="Topoisomerase I, domain 4"/>
    <property type="match status" value="1"/>
</dbReference>
<dbReference type="InterPro" id="IPR005733">
    <property type="entry name" value="TopoI_bac-type"/>
</dbReference>
<dbReference type="InterPro" id="IPR013497">
    <property type="entry name" value="Topo_IA_cen"/>
</dbReference>
<comment type="caution">
    <text evidence="13">The sequence shown here is derived from an EMBL/GenBank/DDBJ whole genome shotgun (WGS) entry which is preliminary data.</text>
</comment>
<evidence type="ECO:0000256" key="2">
    <source>
        <dbReference type="ARBA" id="ARBA00009446"/>
    </source>
</evidence>
<dbReference type="GO" id="GO:0005694">
    <property type="term" value="C:chromosome"/>
    <property type="evidence" value="ECO:0007669"/>
    <property type="project" value="InterPro"/>
</dbReference>
<dbReference type="InterPro" id="IPR013826">
    <property type="entry name" value="Topo_IA_cen_sub3"/>
</dbReference>
<evidence type="ECO:0000256" key="9">
    <source>
        <dbReference type="ARBA" id="ARBA00023235"/>
    </source>
</evidence>
<dbReference type="Pfam" id="PF01131">
    <property type="entry name" value="Topoisom_bac"/>
    <property type="match status" value="1"/>
</dbReference>
<comment type="function">
    <text evidence="10">Releases the supercoiling and torsional tension of DNA, which is introduced during the DNA replication and transcription, by transiently cleaving and rejoining one strand of the DNA duplex. Introduces a single-strand break via transesterification at a target site in duplex DNA. The scissile phosphodiester is attacked by the catalytic tyrosine of the enzyme, resulting in the formation of a DNA-(5'-phosphotyrosyl)-enzyme intermediate and the expulsion of a 3'-OH DNA strand. The free DNA strand then undergoes passage around the unbroken strand, thus removing DNA supercoils. Finally, in the religation step, the DNA 3'-OH attacks the covalent intermediate to expel the active-site tyrosine and restore the DNA phosphodiester backbone.</text>
</comment>
<dbReference type="SMART" id="SM00436">
    <property type="entry name" value="TOP1Bc"/>
    <property type="match status" value="1"/>
</dbReference>
<comment type="catalytic activity">
    <reaction evidence="1 10">
        <text>ATP-independent breakage of single-stranded DNA, followed by passage and rejoining.</text>
        <dbReference type="EC" id="5.6.2.1"/>
    </reaction>
</comment>
<dbReference type="CDD" id="cd00186">
    <property type="entry name" value="TOP1Ac"/>
    <property type="match status" value="1"/>
</dbReference>
<keyword evidence="6" id="KW-0460">Magnesium</keyword>
<dbReference type="InterPro" id="IPR003601">
    <property type="entry name" value="Topo_IA_2"/>
</dbReference>
<dbReference type="PANTHER" id="PTHR42785:SF1">
    <property type="entry name" value="DNA TOPOISOMERASE"/>
    <property type="match status" value="1"/>
</dbReference>
<dbReference type="Pfam" id="PF01396">
    <property type="entry name" value="Zn_ribbon_Top1"/>
    <property type="match status" value="3"/>
</dbReference>
<evidence type="ECO:0000259" key="11">
    <source>
        <dbReference type="PROSITE" id="PS50880"/>
    </source>
</evidence>
<feature type="site" description="Interaction with DNA" evidence="10">
    <location>
        <position position="33"/>
    </location>
</feature>
<keyword evidence="7 10" id="KW-0799">Topoisomerase</keyword>
<comment type="subunit">
    <text evidence="10">Monomer.</text>
</comment>
<dbReference type="Gene3D" id="1.10.460.10">
    <property type="entry name" value="Topoisomerase I, domain 2"/>
    <property type="match status" value="1"/>
</dbReference>
<dbReference type="PRINTS" id="PR00417">
    <property type="entry name" value="PRTPISMRASEI"/>
</dbReference>
<feature type="site" description="Interaction with DNA" evidence="10">
    <location>
        <position position="493"/>
    </location>
</feature>
<keyword evidence="4" id="KW-0863">Zinc-finger</keyword>
<dbReference type="InterPro" id="IPR023405">
    <property type="entry name" value="Topo_IA_core_domain"/>
</dbReference>
<dbReference type="HAMAP" id="MF_00952">
    <property type="entry name" value="Topoisom_1_prok"/>
    <property type="match status" value="1"/>
</dbReference>
<feature type="site" description="Interaction with DNA" evidence="10">
    <location>
        <position position="305"/>
    </location>
</feature>
<keyword evidence="3" id="KW-0479">Metal-binding</keyword>
<reference evidence="13" key="1">
    <citation type="submission" date="2021-10" db="EMBL/GenBank/DDBJ databases">
        <title>Anaerobic single-cell dispensing facilitates the cultivation of human gut bacteria.</title>
        <authorList>
            <person name="Afrizal A."/>
        </authorList>
    </citation>
    <scope>NUCLEOTIDE SEQUENCE</scope>
    <source>
        <strain evidence="13">CLA-AA-H274</strain>
    </source>
</reference>
<dbReference type="Gene3D" id="2.70.20.10">
    <property type="entry name" value="Topoisomerase I, domain 3"/>
    <property type="match status" value="1"/>
</dbReference>
<dbReference type="Gene3D" id="3.30.65.10">
    <property type="entry name" value="Bacterial Topoisomerase I, domain 1"/>
    <property type="match status" value="2"/>
</dbReference>